<comment type="caution">
    <text evidence="2">The sequence shown here is derived from an EMBL/GenBank/DDBJ whole genome shotgun (WGS) entry which is preliminary data.</text>
</comment>
<dbReference type="Proteomes" id="UP000279336">
    <property type="component" value="Unassembled WGS sequence"/>
</dbReference>
<feature type="compositionally biased region" description="Low complexity" evidence="1">
    <location>
        <begin position="14"/>
        <end position="37"/>
    </location>
</feature>
<dbReference type="AlphaFoldDB" id="A0A8B3FUV9"/>
<protein>
    <submittedName>
        <fullName evidence="2">Uncharacterized protein</fullName>
    </submittedName>
</protein>
<accession>A0A8B3FUV9</accession>
<dbReference type="Pfam" id="PF09355">
    <property type="entry name" value="Phage_Gp19"/>
    <property type="match status" value="1"/>
</dbReference>
<dbReference type="InterPro" id="IPR018963">
    <property type="entry name" value="Mycophage_D29_Gp19"/>
</dbReference>
<feature type="compositionally biased region" description="Low complexity" evidence="1">
    <location>
        <begin position="62"/>
        <end position="91"/>
    </location>
</feature>
<evidence type="ECO:0000313" key="2">
    <source>
        <dbReference type="EMBL" id="RLP12260.1"/>
    </source>
</evidence>
<dbReference type="EMBL" id="RCIW01000003">
    <property type="protein sequence ID" value="RLP12260.1"/>
    <property type="molecule type" value="Genomic_DNA"/>
</dbReference>
<gene>
    <name evidence="2" type="ORF">D7U36_03095</name>
</gene>
<organism evidence="2 3">
    <name type="scientific">Propionibacterium australiense</name>
    <dbReference type="NCBI Taxonomy" id="119981"/>
    <lineage>
        <taxon>Bacteria</taxon>
        <taxon>Bacillati</taxon>
        <taxon>Actinomycetota</taxon>
        <taxon>Actinomycetes</taxon>
        <taxon>Propionibacteriales</taxon>
        <taxon>Propionibacteriaceae</taxon>
        <taxon>Propionibacterium</taxon>
    </lineage>
</organism>
<feature type="compositionally biased region" description="Basic residues" evidence="1">
    <location>
        <begin position="109"/>
        <end position="131"/>
    </location>
</feature>
<proteinExistence type="predicted"/>
<evidence type="ECO:0000313" key="3">
    <source>
        <dbReference type="Proteomes" id="UP000279336"/>
    </source>
</evidence>
<sequence>MSSPSPSPRLAPPTRCRSTARSACATATRRPTASSPSPSDPHPEGAGYDSAQPPRGHRLEDPWSSSPRRSPSCSSPARTSSSSTASPRWTRLQPSRCCRTSPPSVSAARRPRRRPRLRRSLLRSPRLRGRRPVAEPLATAEHYTALYGAPADPERLDGLLAKASRVIRAEAARVGVDIDERIGEGLDPELVADVACDMAAYVLRGSGIVGAVSTTQTAGPFSQAVQLQAPSGAMLLTRAHRRALGLPAQTAWQADLLPGETP</sequence>
<evidence type="ECO:0000256" key="1">
    <source>
        <dbReference type="SAM" id="MobiDB-lite"/>
    </source>
</evidence>
<name>A0A8B3FUV9_9ACTN</name>
<feature type="compositionally biased region" description="Pro residues" evidence="1">
    <location>
        <begin position="1"/>
        <end position="11"/>
    </location>
</feature>
<reference evidence="2 3" key="1">
    <citation type="submission" date="2018-10" db="EMBL/GenBank/DDBJ databases">
        <title>Propionibacterium australiense Genome Sequencing and Assembly.</title>
        <authorList>
            <person name="Bernier A.-M."/>
            <person name="Bernard K."/>
        </authorList>
    </citation>
    <scope>NUCLEOTIDE SEQUENCE [LARGE SCALE GENOMIC DNA]</scope>
    <source>
        <strain evidence="2 3">NML98A078</strain>
    </source>
</reference>
<feature type="region of interest" description="Disordered" evidence="1">
    <location>
        <begin position="1"/>
        <end position="133"/>
    </location>
</feature>